<dbReference type="GO" id="GO:0021984">
    <property type="term" value="P:adenohypophysis development"/>
    <property type="evidence" value="ECO:0007669"/>
    <property type="project" value="Ensembl"/>
</dbReference>
<organism evidence="18 19">
    <name type="scientific">Paramormyrops kingsleyae</name>
    <dbReference type="NCBI Taxonomy" id="1676925"/>
    <lineage>
        <taxon>Eukaryota</taxon>
        <taxon>Metazoa</taxon>
        <taxon>Chordata</taxon>
        <taxon>Craniata</taxon>
        <taxon>Vertebrata</taxon>
        <taxon>Euteleostomi</taxon>
        <taxon>Actinopterygii</taxon>
        <taxon>Neopterygii</taxon>
        <taxon>Teleostei</taxon>
        <taxon>Osteoglossocephala</taxon>
        <taxon>Osteoglossomorpha</taxon>
        <taxon>Osteoglossiformes</taxon>
        <taxon>Mormyridae</taxon>
        <taxon>Paramormyrops</taxon>
    </lineage>
</organism>
<dbReference type="SMART" id="SM00389">
    <property type="entry name" value="HOX"/>
    <property type="match status" value="1"/>
</dbReference>
<dbReference type="InterPro" id="IPR017970">
    <property type="entry name" value="Homeobox_CS"/>
</dbReference>
<evidence type="ECO:0000256" key="2">
    <source>
        <dbReference type="ARBA" id="ARBA00008161"/>
    </source>
</evidence>
<evidence type="ECO:0000256" key="16">
    <source>
        <dbReference type="SAM" id="MobiDB-lite"/>
    </source>
</evidence>
<dbReference type="CDD" id="cd00086">
    <property type="entry name" value="homeodomain"/>
    <property type="match status" value="1"/>
</dbReference>
<evidence type="ECO:0000256" key="15">
    <source>
        <dbReference type="PROSITE-ProRule" id="PRU00108"/>
    </source>
</evidence>
<dbReference type="PROSITE" id="PS50071">
    <property type="entry name" value="HOMEOBOX_2"/>
    <property type="match status" value="1"/>
</dbReference>
<dbReference type="GO" id="GO:0000981">
    <property type="term" value="F:DNA-binding transcription factor activity, RNA polymerase II-specific"/>
    <property type="evidence" value="ECO:0007669"/>
    <property type="project" value="InterPro"/>
</dbReference>
<dbReference type="InterPro" id="IPR001356">
    <property type="entry name" value="HD"/>
</dbReference>
<keyword evidence="6" id="KW-0053">Apoptosis</keyword>
<dbReference type="GeneTree" id="ENSGT00940000156487"/>
<keyword evidence="4" id="KW-0963">Cytoplasm</keyword>
<dbReference type="InterPro" id="IPR009057">
    <property type="entry name" value="Homeodomain-like_sf"/>
</dbReference>
<keyword evidence="9 15" id="KW-0371">Homeobox</keyword>
<evidence type="ECO:0000256" key="14">
    <source>
        <dbReference type="ARBA" id="ARBA00076564"/>
    </source>
</evidence>
<keyword evidence="7" id="KW-0805">Transcription regulation</keyword>
<dbReference type="AlphaFoldDB" id="A0A3B3Q462"/>
<dbReference type="GO" id="GO:0014857">
    <property type="term" value="P:regulation of skeletal muscle cell proliferation"/>
    <property type="evidence" value="ECO:0007669"/>
    <property type="project" value="Ensembl"/>
</dbReference>
<evidence type="ECO:0000259" key="17">
    <source>
        <dbReference type="PROSITE" id="PS50071"/>
    </source>
</evidence>
<evidence type="ECO:0000256" key="4">
    <source>
        <dbReference type="ARBA" id="ARBA00022490"/>
    </source>
</evidence>
<proteinExistence type="inferred from homology"/>
<dbReference type="PROSITE" id="PS00027">
    <property type="entry name" value="HOMEOBOX_1"/>
    <property type="match status" value="1"/>
</dbReference>
<accession>A0A3B3Q462</accession>
<dbReference type="GO" id="GO:0006915">
    <property type="term" value="P:apoptotic process"/>
    <property type="evidence" value="ECO:0007669"/>
    <property type="project" value="UniProtKB-KW"/>
</dbReference>
<evidence type="ECO:0000256" key="6">
    <source>
        <dbReference type="ARBA" id="ARBA00022703"/>
    </source>
</evidence>
<evidence type="ECO:0000256" key="5">
    <source>
        <dbReference type="ARBA" id="ARBA00022491"/>
    </source>
</evidence>
<dbReference type="Proteomes" id="UP000261540">
    <property type="component" value="Unplaced"/>
</dbReference>
<evidence type="ECO:0000256" key="11">
    <source>
        <dbReference type="ARBA" id="ARBA00023163"/>
    </source>
</evidence>
<dbReference type="GO" id="GO:0048741">
    <property type="term" value="P:skeletal muscle fiber development"/>
    <property type="evidence" value="ECO:0007669"/>
    <property type="project" value="Ensembl"/>
</dbReference>
<dbReference type="GO" id="GO:0048935">
    <property type="term" value="P:peripheral nervous system neuron development"/>
    <property type="evidence" value="ECO:0007669"/>
    <property type="project" value="Ensembl"/>
</dbReference>
<reference evidence="18" key="2">
    <citation type="submission" date="2025-09" db="UniProtKB">
        <authorList>
            <consortium name="Ensembl"/>
        </authorList>
    </citation>
    <scope>IDENTIFICATION</scope>
</reference>
<dbReference type="InterPro" id="IPR008422">
    <property type="entry name" value="KN_HD"/>
</dbReference>
<feature type="DNA-binding region" description="Homeobox" evidence="15">
    <location>
        <begin position="206"/>
        <end position="265"/>
    </location>
</feature>
<protein>
    <recommendedName>
        <fullName evidence="13">Sine oculis homeobox homolog 1a</fullName>
    </recommendedName>
    <alternativeName>
        <fullName evidence="14">Sine oculis homeobox homolog 1b</fullName>
    </alternativeName>
</protein>
<keyword evidence="12 15" id="KW-0539">Nucleus</keyword>
<dbReference type="GO" id="GO:0000978">
    <property type="term" value="F:RNA polymerase II cis-regulatory region sequence-specific DNA binding"/>
    <property type="evidence" value="ECO:0007669"/>
    <property type="project" value="TreeGrafter"/>
</dbReference>
<dbReference type="GO" id="GO:0005634">
    <property type="term" value="C:nucleus"/>
    <property type="evidence" value="ECO:0007669"/>
    <property type="project" value="UniProtKB-SubCell"/>
</dbReference>
<dbReference type="GO" id="GO:0048839">
    <property type="term" value="P:inner ear development"/>
    <property type="evidence" value="ECO:0007669"/>
    <property type="project" value="Ensembl"/>
</dbReference>
<feature type="compositionally biased region" description="Polar residues" evidence="16">
    <location>
        <begin position="244"/>
        <end position="254"/>
    </location>
</feature>
<dbReference type="GO" id="GO:0002074">
    <property type="term" value="P:extraocular skeletal muscle development"/>
    <property type="evidence" value="ECO:0007669"/>
    <property type="project" value="Ensembl"/>
</dbReference>
<feature type="region of interest" description="Disordered" evidence="16">
    <location>
        <begin position="225"/>
        <end position="319"/>
    </location>
</feature>
<dbReference type="Pfam" id="PF05920">
    <property type="entry name" value="Homeobox_KN"/>
    <property type="match status" value="1"/>
</dbReference>
<dbReference type="Gene3D" id="1.10.10.60">
    <property type="entry name" value="Homeodomain-like"/>
    <property type="match status" value="1"/>
</dbReference>
<dbReference type="PANTHER" id="PTHR10390:SF13">
    <property type="entry name" value="HOMEOBOX PROTEIN SIX1"/>
    <property type="match status" value="1"/>
</dbReference>
<keyword evidence="19" id="KW-1185">Reference proteome</keyword>
<evidence type="ECO:0000256" key="9">
    <source>
        <dbReference type="ARBA" id="ARBA00023155"/>
    </source>
</evidence>
<keyword evidence="11" id="KW-0804">Transcription</keyword>
<comment type="similarity">
    <text evidence="2">Belongs to the SIX/Sine oculis homeobox family.</text>
</comment>
<evidence type="ECO:0000256" key="10">
    <source>
        <dbReference type="ARBA" id="ARBA00023159"/>
    </source>
</evidence>
<keyword evidence="10" id="KW-0010">Activator</keyword>
<keyword evidence="5" id="KW-0678">Repressor</keyword>
<dbReference type="SUPFAM" id="SSF46689">
    <property type="entry name" value="Homeodomain-like"/>
    <property type="match status" value="1"/>
</dbReference>
<dbReference type="GO" id="GO:0005737">
    <property type="term" value="C:cytoplasm"/>
    <property type="evidence" value="ECO:0007669"/>
    <property type="project" value="UniProtKB-SubCell"/>
</dbReference>
<name>A0A3B3Q462_9TELE</name>
<keyword evidence="8 15" id="KW-0238">DNA-binding</keyword>
<feature type="compositionally biased region" description="Low complexity" evidence="16">
    <location>
        <begin position="273"/>
        <end position="282"/>
    </location>
</feature>
<reference evidence="18" key="1">
    <citation type="submission" date="2025-08" db="UniProtKB">
        <authorList>
            <consortium name="Ensembl"/>
        </authorList>
    </citation>
    <scope>IDENTIFICATION</scope>
</reference>
<evidence type="ECO:0000256" key="12">
    <source>
        <dbReference type="ARBA" id="ARBA00023242"/>
    </source>
</evidence>
<evidence type="ECO:0000313" key="19">
    <source>
        <dbReference type="Proteomes" id="UP000261540"/>
    </source>
</evidence>
<evidence type="ECO:0000313" key="18">
    <source>
        <dbReference type="Ensembl" id="ENSPKIP00000001397.1"/>
    </source>
</evidence>
<dbReference type="InterPro" id="IPR031701">
    <property type="entry name" value="SIX1_SD"/>
</dbReference>
<dbReference type="STRING" id="1676925.ENSPKIP00000001397"/>
<feature type="domain" description="Homeobox" evidence="17">
    <location>
        <begin position="204"/>
        <end position="264"/>
    </location>
</feature>
<evidence type="ECO:0000256" key="1">
    <source>
        <dbReference type="ARBA" id="ARBA00004496"/>
    </source>
</evidence>
<evidence type="ECO:0000256" key="3">
    <source>
        <dbReference type="ARBA" id="ARBA00022473"/>
    </source>
</evidence>
<dbReference type="GO" id="GO:0043282">
    <property type="term" value="P:chordate pharyngeal muscle development"/>
    <property type="evidence" value="ECO:0007669"/>
    <property type="project" value="Ensembl"/>
</dbReference>
<evidence type="ECO:0000256" key="8">
    <source>
        <dbReference type="ARBA" id="ARBA00023125"/>
    </source>
</evidence>
<evidence type="ECO:0000256" key="13">
    <source>
        <dbReference type="ARBA" id="ARBA00076563"/>
    </source>
</evidence>
<dbReference type="Pfam" id="PF16878">
    <property type="entry name" value="SIX1_SD"/>
    <property type="match status" value="1"/>
</dbReference>
<dbReference type="Ensembl" id="ENSPKIT00000025316.1">
    <property type="protein sequence ID" value="ENSPKIP00000001397.1"/>
    <property type="gene ID" value="ENSPKIG00000019706.1"/>
</dbReference>
<dbReference type="GO" id="GO:0005667">
    <property type="term" value="C:transcription regulator complex"/>
    <property type="evidence" value="ECO:0007669"/>
    <property type="project" value="TreeGrafter"/>
</dbReference>
<sequence>VTATQRLRFQTKGANGAVNLVLSCCARIGQPGSQSALRPAPFKPHRIRTGANYPNYLHPKTIAHLSCGVRRHDLRANLLRNTSFYFILRKFCREQVACVCEVLQQGGNLERLGRFLWSLPACDHLHKNESVLKAKAVVAFHRGNFRELYKILESHQFSPHNHPKLQQLWLKAHYVEAEKLRGRPLGAVGKYRVRRKFPLPRTIWDGEETSYCFKEKSRGVLREWYTHNPYPSPREKRELAEATGLTTTQVSNWFKNRRQRDRAAEAKERENNENNSGNNKQNQLSPLDGGKSLMSSSEDEFSPPQSPDQNNVLLLQGNMSHPGASPYQLAGLSAAHSVHGIPGHAHQLQDSLLGPLTSSLVDLGS</sequence>
<keyword evidence="3" id="KW-0217">Developmental protein</keyword>
<evidence type="ECO:0000256" key="7">
    <source>
        <dbReference type="ARBA" id="ARBA00023015"/>
    </source>
</evidence>
<comment type="subcellular location">
    <subcellularLocation>
        <location evidence="1">Cytoplasm</location>
    </subcellularLocation>
    <subcellularLocation>
        <location evidence="15">Nucleus</location>
    </subcellularLocation>
</comment>
<feature type="compositionally biased region" description="Polar residues" evidence="16">
    <location>
        <begin position="307"/>
        <end position="319"/>
    </location>
</feature>
<feature type="compositionally biased region" description="Basic and acidic residues" evidence="16">
    <location>
        <begin position="261"/>
        <end position="272"/>
    </location>
</feature>
<dbReference type="PANTHER" id="PTHR10390">
    <property type="entry name" value="HOMEOBOX PROTEIN SIX"/>
    <property type="match status" value="1"/>
</dbReference>
<dbReference type="FunFam" id="1.10.10.60:FF:000063">
    <property type="entry name" value="SIX homeobox 2"/>
    <property type="match status" value="1"/>
</dbReference>